<feature type="transmembrane region" description="Helical" evidence="9">
    <location>
        <begin position="309"/>
        <end position="333"/>
    </location>
</feature>
<evidence type="ECO:0000313" key="10">
    <source>
        <dbReference type="EMBL" id="KAL2634262.1"/>
    </source>
</evidence>
<feature type="transmembrane region" description="Helical" evidence="9">
    <location>
        <begin position="554"/>
        <end position="577"/>
    </location>
</feature>
<organism evidence="10 11">
    <name type="scientific">Riccia fluitans</name>
    <dbReference type="NCBI Taxonomy" id="41844"/>
    <lineage>
        <taxon>Eukaryota</taxon>
        <taxon>Viridiplantae</taxon>
        <taxon>Streptophyta</taxon>
        <taxon>Embryophyta</taxon>
        <taxon>Marchantiophyta</taxon>
        <taxon>Marchantiopsida</taxon>
        <taxon>Marchantiidae</taxon>
        <taxon>Marchantiales</taxon>
        <taxon>Ricciaceae</taxon>
        <taxon>Riccia</taxon>
    </lineage>
</organism>
<feature type="transmembrane region" description="Helical" evidence="9">
    <location>
        <begin position="235"/>
        <end position="255"/>
    </location>
</feature>
<evidence type="ECO:0000256" key="9">
    <source>
        <dbReference type="SAM" id="Phobius"/>
    </source>
</evidence>
<dbReference type="EMBL" id="JBHFFA010000003">
    <property type="protein sequence ID" value="KAL2634262.1"/>
    <property type="molecule type" value="Genomic_DNA"/>
</dbReference>
<dbReference type="GO" id="GO:0015031">
    <property type="term" value="P:protein transport"/>
    <property type="evidence" value="ECO:0007669"/>
    <property type="project" value="UniProtKB-KW"/>
</dbReference>
<comment type="similarity">
    <text evidence="2">Belongs to the oligopeptide OPT transporter (TC 2.A.67.1) family.</text>
</comment>
<dbReference type="GO" id="GO:0015833">
    <property type="term" value="P:peptide transport"/>
    <property type="evidence" value="ECO:0007669"/>
    <property type="project" value="UniProtKB-KW"/>
</dbReference>
<keyword evidence="6" id="KW-0653">Protein transport</keyword>
<keyword evidence="11" id="KW-1185">Reference proteome</keyword>
<dbReference type="PANTHER" id="PTHR22601">
    <property type="entry name" value="ISP4 LIKE PROTEIN"/>
    <property type="match status" value="1"/>
</dbReference>
<evidence type="ECO:0000256" key="2">
    <source>
        <dbReference type="ARBA" id="ARBA00005484"/>
    </source>
</evidence>
<evidence type="ECO:0000256" key="7">
    <source>
        <dbReference type="ARBA" id="ARBA00022989"/>
    </source>
</evidence>
<dbReference type="NCBIfam" id="TIGR00727">
    <property type="entry name" value="ISP4_OPT"/>
    <property type="match status" value="1"/>
</dbReference>
<dbReference type="InterPro" id="IPR004813">
    <property type="entry name" value="OPT"/>
</dbReference>
<feature type="transmembrane region" description="Helical" evidence="9">
    <location>
        <begin position="623"/>
        <end position="642"/>
    </location>
</feature>
<keyword evidence="3" id="KW-0813">Transport</keyword>
<accession>A0ABD1YU16</accession>
<feature type="transmembrane region" description="Helical" evidence="9">
    <location>
        <begin position="672"/>
        <end position="689"/>
    </location>
</feature>
<feature type="transmembrane region" description="Helical" evidence="9">
    <location>
        <begin position="96"/>
        <end position="115"/>
    </location>
</feature>
<evidence type="ECO:0000313" key="11">
    <source>
        <dbReference type="Proteomes" id="UP001605036"/>
    </source>
</evidence>
<evidence type="ECO:0000256" key="6">
    <source>
        <dbReference type="ARBA" id="ARBA00022927"/>
    </source>
</evidence>
<evidence type="ECO:0008006" key="12">
    <source>
        <dbReference type="Google" id="ProtNLM"/>
    </source>
</evidence>
<evidence type="ECO:0000256" key="8">
    <source>
        <dbReference type="ARBA" id="ARBA00023136"/>
    </source>
</evidence>
<feature type="transmembrane region" description="Helical" evidence="9">
    <location>
        <begin position="524"/>
        <end position="542"/>
    </location>
</feature>
<evidence type="ECO:0000256" key="5">
    <source>
        <dbReference type="ARBA" id="ARBA00022856"/>
    </source>
</evidence>
<evidence type="ECO:0000256" key="1">
    <source>
        <dbReference type="ARBA" id="ARBA00004141"/>
    </source>
</evidence>
<feature type="transmembrane region" description="Helical" evidence="9">
    <location>
        <begin position="71"/>
        <end position="90"/>
    </location>
</feature>
<feature type="transmembrane region" description="Helical" evidence="9">
    <location>
        <begin position="175"/>
        <end position="195"/>
    </location>
</feature>
<dbReference type="AlphaFoldDB" id="A0ABD1YU16"/>
<keyword evidence="8 9" id="KW-0472">Membrane</keyword>
<dbReference type="Proteomes" id="UP001605036">
    <property type="component" value="Unassembled WGS sequence"/>
</dbReference>
<dbReference type="NCBIfam" id="TIGR00728">
    <property type="entry name" value="OPT_sfam"/>
    <property type="match status" value="1"/>
</dbReference>
<evidence type="ECO:0000256" key="4">
    <source>
        <dbReference type="ARBA" id="ARBA00022692"/>
    </source>
</evidence>
<keyword evidence="4 9" id="KW-0812">Transmembrane</keyword>
<feature type="transmembrane region" description="Helical" evidence="9">
    <location>
        <begin position="473"/>
        <end position="494"/>
    </location>
</feature>
<dbReference type="InterPro" id="IPR004648">
    <property type="entry name" value="Oligpept_transpt"/>
</dbReference>
<dbReference type="GO" id="GO:0016020">
    <property type="term" value="C:membrane"/>
    <property type="evidence" value="ECO:0007669"/>
    <property type="project" value="UniProtKB-SubCell"/>
</dbReference>
<keyword evidence="7 9" id="KW-1133">Transmembrane helix</keyword>
<reference evidence="10 11" key="1">
    <citation type="submission" date="2024-09" db="EMBL/GenBank/DDBJ databases">
        <title>Chromosome-scale assembly of Riccia fluitans.</title>
        <authorList>
            <person name="Paukszto L."/>
            <person name="Sawicki J."/>
            <person name="Karawczyk K."/>
            <person name="Piernik-Szablinska J."/>
            <person name="Szczecinska M."/>
            <person name="Mazdziarz M."/>
        </authorList>
    </citation>
    <scope>NUCLEOTIDE SEQUENCE [LARGE SCALE GENOMIC DNA]</scope>
    <source>
        <strain evidence="10">Rf_01</strain>
        <tissue evidence="10">Aerial parts of the thallus</tissue>
    </source>
</reference>
<gene>
    <name evidence="10" type="ORF">R1flu_005741</name>
</gene>
<evidence type="ECO:0000256" key="3">
    <source>
        <dbReference type="ARBA" id="ARBA00022448"/>
    </source>
</evidence>
<keyword evidence="5" id="KW-0571">Peptide transport</keyword>
<sequence length="767" mass="86031">MGLERSIEMSGKFLPTGGKITEPADLIDETQLLMTDRAREDMEDTDSPIEEVNLTVPTTDSPNMPVLTARTWIIGLLICSCLAFVNQFFWFRTSPITISALAGQIVTLYMGRVMTRWLPNKRIGSLELNPGPFNIKEHVLITVFASCGSAFGRGNAEAIQLVTLLNKPQFFNKSLNFGVAVLLVATTQTLGYGMAGLLRKYVVEPPHMWWPSTMVDVALFRALHEKEPSKGLSRIQFFIIAAVVSFAWYLLPALTFSTITSLSWMCWIFKDSVTAQQLGSGISGLGFGTIALDWATISAYLSSPLSTPLFTLVNVYVGFVIAAYIITPVCYYLNVYSAKNFPIISNKLFLQDGNRYNVQQVLDAGGLDLDLQKYDAYGPPQLSASYAIIHWGLVFAYVTSAFTHVCLWNGNDIYNRLLKSRLGGKYKPDAHTRLMQKYPEIPSIWFWALLLVNTVLSFFIMKNWEDTFQLSSSMLLLAVGLSCALTLPIAVITATTNQFEGPGPLCDFFYGYLAPGRVVGLNSFRVYAAGSVVQSVVFLRDFKLAHYMKIPSRHMFLVQVVGTLLAGFVNVCCAYWLYEAEPSLCAETGDWTCPAATNGFSIAVIWGLIGTRRMFGDVGRYKNMTWMFLFGAIAPVPFWALAKLSPRLKFLKWIHIPVILSAVKPWPPATPVNFNSWFLVGFIFNFLVFKHRKTWWRRYNYVLSAALDTGTNEPWSKEANPENYKPQFNDRKTANVAYSVFSLDKLQQKKYPGPWRVNGMRSPGSLQ</sequence>
<feature type="transmembrane region" description="Helical" evidence="9">
    <location>
        <begin position="589"/>
        <end position="611"/>
    </location>
</feature>
<name>A0ABD1YU16_9MARC</name>
<comment type="subcellular location">
    <subcellularLocation>
        <location evidence="1">Membrane</location>
        <topology evidence="1">Multi-pass membrane protein</topology>
    </subcellularLocation>
</comment>
<protein>
    <recommendedName>
        <fullName evidence="12">Oligopeptide transporter</fullName>
    </recommendedName>
</protein>
<dbReference type="Pfam" id="PF03169">
    <property type="entry name" value="OPT"/>
    <property type="match status" value="1"/>
</dbReference>
<comment type="caution">
    <text evidence="10">The sequence shown here is derived from an EMBL/GenBank/DDBJ whole genome shotgun (WGS) entry which is preliminary data.</text>
</comment>
<feature type="transmembrane region" description="Helical" evidence="9">
    <location>
        <begin position="444"/>
        <end position="461"/>
    </location>
</feature>
<feature type="transmembrane region" description="Helical" evidence="9">
    <location>
        <begin position="388"/>
        <end position="410"/>
    </location>
</feature>
<proteinExistence type="inferred from homology"/>